<dbReference type="STRING" id="379508.A5E7U1"/>
<evidence type="ECO:0000256" key="1">
    <source>
        <dbReference type="ARBA" id="ARBA00008045"/>
    </source>
</evidence>
<dbReference type="EMBL" id="CH981534">
    <property type="protein sequence ID" value="EDK47499.1"/>
    <property type="molecule type" value="Genomic_DNA"/>
</dbReference>
<keyword evidence="2 4" id="KW-0143">Chaperone</keyword>
<dbReference type="Gene3D" id="1.10.287.370">
    <property type="match status" value="1"/>
</dbReference>
<dbReference type="VEuPathDB" id="FungiDB:LELG_05680"/>
<dbReference type="InParanoid" id="A5E7U1"/>
<dbReference type="Proteomes" id="UP000001996">
    <property type="component" value="Unassembled WGS sequence"/>
</dbReference>
<name>A5E7U1_LODEL</name>
<accession>A5E7U1</accession>
<dbReference type="SUPFAM" id="SSF46579">
    <property type="entry name" value="Prefoldin"/>
    <property type="match status" value="1"/>
</dbReference>
<keyword evidence="5" id="KW-0175">Coiled coil</keyword>
<dbReference type="PANTHER" id="PTHR21100">
    <property type="entry name" value="PREFOLDIN SUBUNIT 4"/>
    <property type="match status" value="1"/>
</dbReference>
<proteinExistence type="inferred from homology"/>
<comment type="similarity">
    <text evidence="1 4">Belongs to the prefoldin subunit beta family.</text>
</comment>
<dbReference type="GO" id="GO:0007021">
    <property type="term" value="P:tubulin complex assembly"/>
    <property type="evidence" value="ECO:0007669"/>
    <property type="project" value="EnsemblFungi"/>
</dbReference>
<protein>
    <recommendedName>
        <fullName evidence="4">Prefoldin subunit 4</fullName>
    </recommendedName>
</protein>
<dbReference type="GO" id="GO:0071629">
    <property type="term" value="P:cytoplasm protein quality control by the ubiquitin-proteasome system"/>
    <property type="evidence" value="ECO:0007669"/>
    <property type="project" value="EnsemblFungi"/>
</dbReference>
<evidence type="ECO:0000256" key="4">
    <source>
        <dbReference type="PIRNR" id="PIRNR016477"/>
    </source>
</evidence>
<dbReference type="GO" id="GO:0016272">
    <property type="term" value="C:prefoldin complex"/>
    <property type="evidence" value="ECO:0007669"/>
    <property type="project" value="UniProtKB-UniRule"/>
</dbReference>
<dbReference type="InterPro" id="IPR009053">
    <property type="entry name" value="Prefoldin"/>
</dbReference>
<dbReference type="GO" id="GO:0051082">
    <property type="term" value="F:unfolded protein binding"/>
    <property type="evidence" value="ECO:0007669"/>
    <property type="project" value="InterPro"/>
</dbReference>
<dbReference type="GO" id="GO:0015631">
    <property type="term" value="F:tubulin binding"/>
    <property type="evidence" value="ECO:0007669"/>
    <property type="project" value="EnsemblFungi"/>
</dbReference>
<organism evidence="6 7">
    <name type="scientific">Lodderomyces elongisporus (strain ATCC 11503 / CBS 2605 / JCM 1781 / NBRC 1676 / NRRL YB-4239)</name>
    <name type="common">Yeast</name>
    <name type="synonym">Saccharomyces elongisporus</name>
    <dbReference type="NCBI Taxonomy" id="379508"/>
    <lineage>
        <taxon>Eukaryota</taxon>
        <taxon>Fungi</taxon>
        <taxon>Dikarya</taxon>
        <taxon>Ascomycota</taxon>
        <taxon>Saccharomycotina</taxon>
        <taxon>Pichiomycetes</taxon>
        <taxon>Debaryomycetaceae</taxon>
        <taxon>Candida/Lodderomyces clade</taxon>
        <taxon>Lodderomyces</taxon>
    </lineage>
</organism>
<dbReference type="HOGENOM" id="CLU_130032_0_0_1"/>
<dbReference type="FunCoup" id="A5E7U1">
    <property type="interactions" value="701"/>
</dbReference>
<dbReference type="CDD" id="cd23165">
    <property type="entry name" value="Prefoldin_4"/>
    <property type="match status" value="1"/>
</dbReference>
<reference evidence="6 7" key="1">
    <citation type="journal article" date="2009" name="Nature">
        <title>Evolution of pathogenicity and sexual reproduction in eight Candida genomes.</title>
        <authorList>
            <person name="Butler G."/>
            <person name="Rasmussen M.D."/>
            <person name="Lin M.F."/>
            <person name="Santos M.A."/>
            <person name="Sakthikumar S."/>
            <person name="Munro C.A."/>
            <person name="Rheinbay E."/>
            <person name="Grabherr M."/>
            <person name="Forche A."/>
            <person name="Reedy J.L."/>
            <person name="Agrafioti I."/>
            <person name="Arnaud M.B."/>
            <person name="Bates S."/>
            <person name="Brown A.J."/>
            <person name="Brunke S."/>
            <person name="Costanzo M.C."/>
            <person name="Fitzpatrick D.A."/>
            <person name="de Groot P.W."/>
            <person name="Harris D."/>
            <person name="Hoyer L.L."/>
            <person name="Hube B."/>
            <person name="Klis F.M."/>
            <person name="Kodira C."/>
            <person name="Lennard N."/>
            <person name="Logue M.E."/>
            <person name="Martin R."/>
            <person name="Neiman A.M."/>
            <person name="Nikolaou E."/>
            <person name="Quail M.A."/>
            <person name="Quinn J."/>
            <person name="Santos M.C."/>
            <person name="Schmitzberger F.F."/>
            <person name="Sherlock G."/>
            <person name="Shah P."/>
            <person name="Silverstein K.A."/>
            <person name="Skrzypek M.S."/>
            <person name="Soll D."/>
            <person name="Staggs R."/>
            <person name="Stansfield I."/>
            <person name="Stumpf M.P."/>
            <person name="Sudbery P.E."/>
            <person name="Srikantha T."/>
            <person name="Zeng Q."/>
            <person name="Berman J."/>
            <person name="Berriman M."/>
            <person name="Heitman J."/>
            <person name="Gow N.A."/>
            <person name="Lorenz M.C."/>
            <person name="Birren B.W."/>
            <person name="Kellis M."/>
            <person name="Cuomo C.A."/>
        </authorList>
    </citation>
    <scope>NUCLEOTIDE SEQUENCE [LARGE SCALE GENOMIC DNA]</scope>
    <source>
        <strain evidence="7">ATCC 11503 / BCRC 21390 / CBS 2605 / JCM 1781 / NBRC 1676 / NRRL YB-4239</strain>
    </source>
</reference>
<dbReference type="InterPro" id="IPR016661">
    <property type="entry name" value="PFDN4"/>
</dbReference>
<dbReference type="InterPro" id="IPR002777">
    <property type="entry name" value="PFD_beta-like"/>
</dbReference>
<dbReference type="FunFam" id="1.10.287.370:FF:000005">
    <property type="entry name" value="Prefoldin subunit 4"/>
    <property type="match status" value="1"/>
</dbReference>
<feature type="coiled-coil region" evidence="5">
    <location>
        <begin position="33"/>
        <end position="63"/>
    </location>
</feature>
<sequence>MELLPEGQRNTATEVQWEDQQKINKFSTLISKKDSKQAQLEKLKTEKEYLDDLNMELELLDEDEQIQYKVGDAFVFLKVSKALKKIEKDDEAITEKIEAIESLIEGYDEQLEELKSQLYAKFGKNINLER</sequence>
<dbReference type="AlphaFoldDB" id="A5E7U1"/>
<dbReference type="GO" id="GO:0032968">
    <property type="term" value="P:positive regulation of transcription elongation by RNA polymerase II"/>
    <property type="evidence" value="ECO:0007669"/>
    <property type="project" value="EnsemblFungi"/>
</dbReference>
<evidence type="ECO:0000313" key="6">
    <source>
        <dbReference type="EMBL" id="EDK47499.1"/>
    </source>
</evidence>
<evidence type="ECO:0000256" key="3">
    <source>
        <dbReference type="ARBA" id="ARBA00024667"/>
    </source>
</evidence>
<evidence type="ECO:0000313" key="7">
    <source>
        <dbReference type="Proteomes" id="UP000001996"/>
    </source>
</evidence>
<comment type="function">
    <text evidence="3 4">Binds specifically to cytosolic chaperonin (c-CPN) and transfers target proteins to it. Binds to nascent polypeptide chain and promotes folding in an environment in which there are many competing pathways for nonnative proteins.</text>
</comment>
<dbReference type="PIRSF" id="PIRSF016477">
    <property type="entry name" value="Prefoldin_subunit_4"/>
    <property type="match status" value="1"/>
</dbReference>
<evidence type="ECO:0000256" key="5">
    <source>
        <dbReference type="SAM" id="Coils"/>
    </source>
</evidence>
<gene>
    <name evidence="6" type="ORF">LELG_05680</name>
</gene>
<keyword evidence="7" id="KW-1185">Reference proteome</keyword>
<dbReference type="PANTHER" id="PTHR21100:SF9">
    <property type="entry name" value="PREFOLDIN SUBUNIT 4"/>
    <property type="match status" value="1"/>
</dbReference>
<dbReference type="Pfam" id="PF01920">
    <property type="entry name" value="Prefoldin_2"/>
    <property type="match status" value="1"/>
</dbReference>
<dbReference type="GO" id="GO:0006457">
    <property type="term" value="P:protein folding"/>
    <property type="evidence" value="ECO:0007669"/>
    <property type="project" value="UniProtKB-UniRule"/>
</dbReference>
<dbReference type="OMA" id="KFGRAIN"/>
<dbReference type="GO" id="GO:0005737">
    <property type="term" value="C:cytoplasm"/>
    <property type="evidence" value="ECO:0007669"/>
    <property type="project" value="EnsemblFungi"/>
</dbReference>
<comment type="subunit">
    <text evidence="4">Heterohexamer of two PFD-alpha type and four PFD-beta type subunits.</text>
</comment>
<dbReference type="OrthoDB" id="10250441at2759"/>
<dbReference type="eggNOG" id="KOG1760">
    <property type="taxonomic scope" value="Eukaryota"/>
</dbReference>
<evidence type="ECO:0000256" key="2">
    <source>
        <dbReference type="ARBA" id="ARBA00023186"/>
    </source>
</evidence>